<organism evidence="1 2">
    <name type="scientific">Nemania bipapillata</name>
    <dbReference type="NCBI Taxonomy" id="110536"/>
    <lineage>
        <taxon>Eukaryota</taxon>
        <taxon>Fungi</taxon>
        <taxon>Dikarya</taxon>
        <taxon>Ascomycota</taxon>
        <taxon>Pezizomycotina</taxon>
        <taxon>Sordariomycetes</taxon>
        <taxon>Xylariomycetidae</taxon>
        <taxon>Xylariales</taxon>
        <taxon>Xylariaceae</taxon>
        <taxon>Nemania</taxon>
    </lineage>
</organism>
<evidence type="ECO:0000313" key="1">
    <source>
        <dbReference type="EMBL" id="KAJ8105764.1"/>
    </source>
</evidence>
<gene>
    <name evidence="1" type="ORF">ONZ43_g7294</name>
</gene>
<accession>A0ACC2HSL2</accession>
<name>A0ACC2HSL2_9PEZI</name>
<sequence>MTSVFEDARQGILVDARLDAWLKDDQTYLEQEEPSTGWTLLAIAAAYGFPQEVDQLLRRGAKPYLRCRDGETPLLLAAWKATKERPLLVQTILRRTSPESTEATTDDTIDATCDAAENKTPLMYAIDNSDIETVAENTKNKSILRALNPGKEQSDLARLSSIVITVILNVVAWVNTALDNVVKRIFGISGERNQSTNERINPGPEEPTPEQFVKNVDVFVKDNPVLNAFFKGKKDFIQDLAQKSVNLSEDPTTDLGCPELLPKTTLVTMHQQVIYCDDSSSMNNTRGKIEGRWENQKNLALRISRITTRILPDGEGVALRFINKDSDGLQTLDFAGIEKGIDEAAPNGDTPIGTNLRKKILDPMIYSKIKSQTIERPLLISIITDGSPSRENREMLADTIVECGDKLVEAGLPRDSVKFLIGQVGSAESAARFLDSLRNNENVIKVAHIFAGMQTR</sequence>
<evidence type="ECO:0000313" key="2">
    <source>
        <dbReference type="Proteomes" id="UP001153334"/>
    </source>
</evidence>
<comment type="caution">
    <text evidence="1">The sequence shown here is derived from an EMBL/GenBank/DDBJ whole genome shotgun (WGS) entry which is preliminary data.</text>
</comment>
<protein>
    <submittedName>
        <fullName evidence="1">Uncharacterized protein</fullName>
    </submittedName>
</protein>
<dbReference type="Proteomes" id="UP001153334">
    <property type="component" value="Unassembled WGS sequence"/>
</dbReference>
<proteinExistence type="predicted"/>
<reference evidence="1" key="1">
    <citation type="submission" date="2022-11" db="EMBL/GenBank/DDBJ databases">
        <title>Genome Sequence of Nemania bipapillata.</title>
        <authorList>
            <person name="Buettner E."/>
        </authorList>
    </citation>
    <scope>NUCLEOTIDE SEQUENCE</scope>
    <source>
        <strain evidence="1">CP14</strain>
    </source>
</reference>
<dbReference type="EMBL" id="JAPESX010003086">
    <property type="protein sequence ID" value="KAJ8105764.1"/>
    <property type="molecule type" value="Genomic_DNA"/>
</dbReference>
<keyword evidence="2" id="KW-1185">Reference proteome</keyword>